<dbReference type="EMBL" id="CZBF01000001">
    <property type="protein sequence ID" value="CUP30488.1"/>
    <property type="molecule type" value="Genomic_DNA"/>
</dbReference>
<reference evidence="1 2" key="1">
    <citation type="submission" date="2015-09" db="EMBL/GenBank/DDBJ databases">
        <authorList>
            <consortium name="Pathogen Informatics"/>
        </authorList>
    </citation>
    <scope>NUCLEOTIDE SEQUENCE [LARGE SCALE GENOMIC DNA]</scope>
    <source>
        <strain evidence="1 2">2789STDY5834942</strain>
    </source>
</reference>
<proteinExistence type="predicted"/>
<accession>A0A174M8K5</accession>
<evidence type="ECO:0000313" key="2">
    <source>
        <dbReference type="Proteomes" id="UP000095788"/>
    </source>
</evidence>
<protein>
    <submittedName>
        <fullName evidence="1">Uncharacterized protein</fullName>
    </submittedName>
</protein>
<evidence type="ECO:0000313" key="1">
    <source>
        <dbReference type="EMBL" id="CUP30488.1"/>
    </source>
</evidence>
<dbReference type="RefSeq" id="WP_057281111.1">
    <property type="nucleotide sequence ID" value="NZ_CZBF01000001.1"/>
</dbReference>
<gene>
    <name evidence="1" type="ORF">ERS852554_00291</name>
</gene>
<organism evidence="1 2">
    <name type="scientific">Bacteroides uniformis</name>
    <dbReference type="NCBI Taxonomy" id="820"/>
    <lineage>
        <taxon>Bacteria</taxon>
        <taxon>Pseudomonadati</taxon>
        <taxon>Bacteroidota</taxon>
        <taxon>Bacteroidia</taxon>
        <taxon>Bacteroidales</taxon>
        <taxon>Bacteroidaceae</taxon>
        <taxon>Bacteroides</taxon>
    </lineage>
</organism>
<name>A0A174M8K5_BACUN</name>
<dbReference type="Proteomes" id="UP000095788">
    <property type="component" value="Unassembled WGS sequence"/>
</dbReference>
<dbReference type="AlphaFoldDB" id="A0A174M8K5"/>
<sequence>MASALVEKYIRRRYERWLDYAVYHCGLVGIPDEANDVLNEVLCSLLQKDDAKLQQLLSAKKNGCTELDFFVLKMIKLNVTSDTSPYRSKYRPMPVDQNVDYSRLEIEDVKEESVDKNELLLSRFHQVRDVLQDLDLSPLARRVFEYRFFEDANFSDWPGKESLKQLYEIYNKVQELIRKKIAGESIF</sequence>